<dbReference type="Pfam" id="PF21959">
    <property type="entry name" value="DUF6923"/>
    <property type="match status" value="1"/>
</dbReference>
<dbReference type="PANTHER" id="PTHR11878:SF65">
    <property type="entry name" value="NA_CA-EXCHANGE PROTEIN, ISOFORM G"/>
    <property type="match status" value="1"/>
</dbReference>
<evidence type="ECO:0000256" key="1">
    <source>
        <dbReference type="ARBA" id="ARBA00022729"/>
    </source>
</evidence>
<dbReference type="SUPFAM" id="SSF49899">
    <property type="entry name" value="Concanavalin A-like lectins/glucanases"/>
    <property type="match status" value="1"/>
</dbReference>
<dbReference type="SUPFAM" id="SSF50993">
    <property type="entry name" value="Peptidase/esterase 'gauge' domain"/>
    <property type="match status" value="1"/>
</dbReference>
<dbReference type="Gene3D" id="2.60.40.2030">
    <property type="match status" value="3"/>
</dbReference>
<evidence type="ECO:0000313" key="7">
    <source>
        <dbReference type="EMBL" id="CAA6821674.1"/>
    </source>
</evidence>
<keyword evidence="3" id="KW-0106">Calcium</keyword>
<keyword evidence="4" id="KW-0813">Transport</keyword>
<gene>
    <name evidence="7" type="ORF">HELGO_WM1788</name>
</gene>
<dbReference type="InterPro" id="IPR038081">
    <property type="entry name" value="CalX-like_sf"/>
</dbReference>
<keyword evidence="1 5" id="KW-0732">Signal</keyword>
<protein>
    <recommendedName>
        <fullName evidence="6">Calx-beta domain-containing protein</fullName>
    </recommendedName>
</protein>
<dbReference type="InterPro" id="IPR003644">
    <property type="entry name" value="Calx_beta"/>
</dbReference>
<dbReference type="Pfam" id="PF20009">
    <property type="entry name" value="GEVED"/>
    <property type="match status" value="1"/>
</dbReference>
<evidence type="ECO:0000256" key="3">
    <source>
        <dbReference type="ARBA" id="ARBA00022837"/>
    </source>
</evidence>
<dbReference type="InterPro" id="IPR054215">
    <property type="entry name" value="DUF6923"/>
</dbReference>
<proteinExistence type="predicted"/>
<dbReference type="InterPro" id="IPR051171">
    <property type="entry name" value="CaCA"/>
</dbReference>
<dbReference type="InterPro" id="IPR045474">
    <property type="entry name" value="GEVED"/>
</dbReference>
<organism evidence="7">
    <name type="scientific">uncultured Sulfurovum sp</name>
    <dbReference type="NCBI Taxonomy" id="269237"/>
    <lineage>
        <taxon>Bacteria</taxon>
        <taxon>Pseudomonadati</taxon>
        <taxon>Campylobacterota</taxon>
        <taxon>Epsilonproteobacteria</taxon>
        <taxon>Campylobacterales</taxon>
        <taxon>Sulfurovaceae</taxon>
        <taxon>Sulfurovum</taxon>
        <taxon>environmental samples</taxon>
    </lineage>
</organism>
<evidence type="ECO:0000256" key="4">
    <source>
        <dbReference type="ARBA" id="ARBA00023065"/>
    </source>
</evidence>
<feature type="signal peptide" evidence="5">
    <location>
        <begin position="1"/>
        <end position="22"/>
    </location>
</feature>
<evidence type="ECO:0000256" key="2">
    <source>
        <dbReference type="ARBA" id="ARBA00022737"/>
    </source>
</evidence>
<dbReference type="SMART" id="SM00237">
    <property type="entry name" value="Calx_beta"/>
    <property type="match status" value="2"/>
</dbReference>
<keyword evidence="2" id="KW-0677">Repeat</keyword>
<evidence type="ECO:0000259" key="6">
    <source>
        <dbReference type="SMART" id="SM00237"/>
    </source>
</evidence>
<feature type="chain" id="PRO_5028400137" description="Calx-beta domain-containing protein" evidence="5">
    <location>
        <begin position="23"/>
        <end position="1688"/>
    </location>
</feature>
<name>A0A6S6TQJ2_9BACT</name>
<feature type="domain" description="Calx-beta" evidence="6">
    <location>
        <begin position="138"/>
        <end position="243"/>
    </location>
</feature>
<dbReference type="GO" id="GO:0030001">
    <property type="term" value="P:metal ion transport"/>
    <property type="evidence" value="ECO:0007669"/>
    <property type="project" value="TreeGrafter"/>
</dbReference>
<dbReference type="GO" id="GO:0016020">
    <property type="term" value="C:membrane"/>
    <property type="evidence" value="ECO:0007669"/>
    <property type="project" value="InterPro"/>
</dbReference>
<dbReference type="InterPro" id="IPR013320">
    <property type="entry name" value="ConA-like_dom_sf"/>
</dbReference>
<evidence type="ECO:0000256" key="5">
    <source>
        <dbReference type="SAM" id="SignalP"/>
    </source>
</evidence>
<feature type="domain" description="Calx-beta" evidence="6">
    <location>
        <begin position="16"/>
        <end position="125"/>
    </location>
</feature>
<dbReference type="Gene3D" id="2.60.120.200">
    <property type="match status" value="1"/>
</dbReference>
<dbReference type="GO" id="GO:0007154">
    <property type="term" value="P:cell communication"/>
    <property type="evidence" value="ECO:0007669"/>
    <property type="project" value="InterPro"/>
</dbReference>
<dbReference type="SUPFAM" id="SSF141072">
    <property type="entry name" value="CalX-like"/>
    <property type="match status" value="3"/>
</dbReference>
<dbReference type="PANTHER" id="PTHR11878">
    <property type="entry name" value="SODIUM/CALCIUM EXCHANGER"/>
    <property type="match status" value="1"/>
</dbReference>
<dbReference type="EMBL" id="CACVAX010000059">
    <property type="protein sequence ID" value="CAA6821674.1"/>
    <property type="molecule type" value="Genomic_DNA"/>
</dbReference>
<keyword evidence="4" id="KW-0406">Ion transport</keyword>
<sequence length="1688" mass="185624">MHLIFRYFLFLSLFFFSTCLYADGSNIQISIANAQTVQEDAGTALFTIHISEEAEWCDEVIVNYSTADGSAHVGSDYSNKSSSLTFYGECDAPSRTASAMSQTLSIPIVDDANFETSEYFFVNISNTKVGYEVSDGSAYVYISDDDGIKIDITGSNVQEGDIGDNNNMEFKIFLSEDYLSTIPLSINYTTQDGSNPSATAGLDYVSTMGSVTFNQGDREKIISVPIIADDVLEPDEKIKMVISGSPYIIDFDSEAKIINDDGSYPQLSFDLTSYSIVEGDAGQKDLNFSLQLDQAAIAGASFKYKTQDDSALSSDNDYTTINTKTHTFTGGERTLTLAVGIEGDTKVEADEAFKLVIFNPSSNLKLSASSISSKGIILNDDTNPSSIKNVGEFRFDDCGNDEWKIDHSQLKNHALSASPTVIQNDGKSYMCSSLNGYTGTVTIPHNTAYELNNGTISMLLYDHHNIWSSNSWMFQKGAFKVEVIRVGGDAHQGSLKVYLDGNVIDTQEVFFTNSDGGDLDTQWVHVALTFGTQGMKLYINGIEKGSHAYTGGIKAIHNDFSMTTLSGYYDEFYIFEGQMSAIQVANLYQNTSNDKNIDGTSRDCGCYVDSDPFTCDNSMYISSSTNRNTGANGKMWLHKIDTTQNPFNFEVVETLGATELYNATAYNPDDNYIYGLYHKELVQLSRGAEVTHLGTIHGLPSRFNSKQLYAGAIGGGYYYVTGRKSKQKELYKIKLSDKSVSEITLSQKVSIQDFSFYKNVNDAIADNTFLYGVDSNGKLTKIDVRDGTVTQIGSDHNGYQFDSSFSDKNGRFFANDSKGNGFFEFNVATGDKNLVSNSQSATFNDGANCVNAALVFNDYGDAPATYGTAKHNIANDIFMGDNIDHDVYTFNTTNADGDDLDGVDDEDGVTLADGSDLNGTYLALNSIHNLNVKVSKTGYLNVWIDYNIDGDFEDVGEKIVTAMALTAGIHTISINVPNGLTSNTDTYLRFRYSSTANLTATQDANDGEVEDYMVQFGSDALRGKFNIERTNSGGFAIMSDERNAWYTQVVGRDFNYSLVFYQEDFSAEQNVSNVTVKIDLMDMENNSSIYNYSFHILDTVSTSRIDITQPINDLATLPATKDARFRVSYGVDVAGNIIQADCLNLPSACSHSRLDDAHDNFAIRPKSFYVSIADGNAIRKENTNALPNPLRLAAGYDYNLSVIATQYPNHNQTASKGYNANFTGALTFASSMACADDANVSINTNFVEGTFNNLNFHHDNVGKYRLHFKDSTWTSVDRNKQQCDMNSSDISTHPNSSSGCNIESISDINLSFYPYAFELDFSMNNLPNSGHNDFIYMSDVTKNEHNVSLQFMGSITAKNENNGTTNNFTKSCMAEDLVFIPNASMLTDDGLIPIKTAQHPTRNRVDVPIIRMANFNHEELNSSLFDTIEDIASPLNITASRFLNENNGTSFLELRYNIQKHLSLAINPVQINFDSLEVNSIASNSTAEGKIAPNFFPVGSQDLDNTLRNFYFTRVSPDKLNYPKVYFNSNPIISTPLNIDIFCNAKIAYCEESNLTKHTDTTGISRVTDGWYISTSHNTNTDGMVQTLTSSNPTILSVSPDNNISFVSGRNQSVQGTFNSCASVNQKVSVLISPDTSLLYDDNPANMGYPKYTVSCSNQDASQLSGIGKTGNIIDNQANGEKNSKIDW</sequence>
<accession>A0A6S6TQJ2</accession>
<dbReference type="Pfam" id="PF03160">
    <property type="entry name" value="Calx-beta"/>
    <property type="match status" value="3"/>
</dbReference>
<dbReference type="Pfam" id="PF13385">
    <property type="entry name" value="Laminin_G_3"/>
    <property type="match status" value="1"/>
</dbReference>
<reference evidence="7" key="1">
    <citation type="submission" date="2020-01" db="EMBL/GenBank/DDBJ databases">
        <authorList>
            <person name="Meier V. D."/>
            <person name="Meier V D."/>
        </authorList>
    </citation>
    <scope>NUCLEOTIDE SEQUENCE</scope>
    <source>
        <strain evidence="7">HLG_WM_MAG_04</strain>
    </source>
</reference>